<evidence type="ECO:0000313" key="3">
    <source>
        <dbReference type="Proteomes" id="UP000226525"/>
    </source>
</evidence>
<accession>A0A2D6YII6</accession>
<proteinExistence type="predicted"/>
<comment type="caution">
    <text evidence="2">The sequence shown here is derived from an EMBL/GenBank/DDBJ whole genome shotgun (WGS) entry which is preliminary data.</text>
</comment>
<feature type="signal peptide" evidence="1">
    <location>
        <begin position="1"/>
        <end position="19"/>
    </location>
</feature>
<sequence length="165" mass="18663">MIFGLLALLMILFTSPLHAAEDALFIRDANILKAKSLRCLFTRQVTTNWTSWETTWSKEDTIENMEYIFAAIPQKGSKARLIKRVPGEPSGIQEVFIIRTLEALNFLEVNPERPIHTTAVMVMRENREAGTFVATTSQHTITKDGAVIPTQSYGRCEVMAFNEEI</sequence>
<dbReference type="EMBL" id="NZEX01000064">
    <property type="protein sequence ID" value="MAH62964.1"/>
    <property type="molecule type" value="Genomic_DNA"/>
</dbReference>
<reference evidence="3" key="1">
    <citation type="submission" date="2017-09" db="EMBL/GenBank/DDBJ databases">
        <title>The Reconstruction of 2,631 Draft Metagenome-Assembled Genomes from the Global Oceans.</title>
        <authorList>
            <person name="Tully B.J."/>
            <person name="Graham E.D."/>
            <person name="Heidelberg J.F."/>
        </authorList>
    </citation>
    <scope>NUCLEOTIDE SEQUENCE [LARGE SCALE GENOMIC DNA]</scope>
</reference>
<gene>
    <name evidence="2" type="ORF">CMN54_05875</name>
</gene>
<protein>
    <submittedName>
        <fullName evidence="2">Uncharacterized protein</fullName>
    </submittedName>
</protein>
<name>A0A2D6YII6_9DELT</name>
<feature type="chain" id="PRO_5014913179" evidence="1">
    <location>
        <begin position="20"/>
        <end position="165"/>
    </location>
</feature>
<evidence type="ECO:0000313" key="2">
    <source>
        <dbReference type="EMBL" id="MAH62964.1"/>
    </source>
</evidence>
<organism evidence="2 3">
    <name type="scientific">SAR324 cluster bacterium</name>
    <dbReference type="NCBI Taxonomy" id="2024889"/>
    <lineage>
        <taxon>Bacteria</taxon>
        <taxon>Deltaproteobacteria</taxon>
        <taxon>SAR324 cluster</taxon>
    </lineage>
</organism>
<dbReference type="AlphaFoldDB" id="A0A2D6YII6"/>
<dbReference type="Proteomes" id="UP000226525">
    <property type="component" value="Unassembled WGS sequence"/>
</dbReference>
<keyword evidence="1" id="KW-0732">Signal</keyword>
<evidence type="ECO:0000256" key="1">
    <source>
        <dbReference type="SAM" id="SignalP"/>
    </source>
</evidence>